<dbReference type="Proteomes" id="UP001176961">
    <property type="component" value="Unassembled WGS sequence"/>
</dbReference>
<reference evidence="1" key="1">
    <citation type="submission" date="2023-07" db="EMBL/GenBank/DDBJ databases">
        <authorList>
            <consortium name="CYATHOMIX"/>
        </authorList>
    </citation>
    <scope>NUCLEOTIDE SEQUENCE</scope>
    <source>
        <strain evidence="1">N/A</strain>
    </source>
</reference>
<comment type="caution">
    <text evidence="1">The sequence shown here is derived from an EMBL/GenBank/DDBJ whole genome shotgun (WGS) entry which is preliminary data.</text>
</comment>
<keyword evidence="2" id="KW-1185">Reference proteome</keyword>
<name>A0AA36GV98_CYLNA</name>
<evidence type="ECO:0000313" key="1">
    <source>
        <dbReference type="EMBL" id="CAJ0599011.1"/>
    </source>
</evidence>
<protein>
    <submittedName>
        <fullName evidence="1">Uncharacterized protein</fullName>
    </submittedName>
</protein>
<dbReference type="AlphaFoldDB" id="A0AA36GV98"/>
<evidence type="ECO:0000313" key="2">
    <source>
        <dbReference type="Proteomes" id="UP001176961"/>
    </source>
</evidence>
<dbReference type="EMBL" id="CATQJL010000223">
    <property type="protein sequence ID" value="CAJ0599011.1"/>
    <property type="molecule type" value="Genomic_DNA"/>
</dbReference>
<sequence>MVLSQNAAVSSTVHAFRAAHASTRTMGQQEMNAAGQGNDVHLRVPQGLGNIFRAVSKVIAPALVGGAAQYGLEQLSKEKKQ</sequence>
<gene>
    <name evidence="1" type="ORF">CYNAS_LOCUS10994</name>
</gene>
<organism evidence="1 2">
    <name type="scientific">Cylicocyclus nassatus</name>
    <name type="common">Nematode worm</name>
    <dbReference type="NCBI Taxonomy" id="53992"/>
    <lineage>
        <taxon>Eukaryota</taxon>
        <taxon>Metazoa</taxon>
        <taxon>Ecdysozoa</taxon>
        <taxon>Nematoda</taxon>
        <taxon>Chromadorea</taxon>
        <taxon>Rhabditida</taxon>
        <taxon>Rhabditina</taxon>
        <taxon>Rhabditomorpha</taxon>
        <taxon>Strongyloidea</taxon>
        <taxon>Strongylidae</taxon>
        <taxon>Cylicocyclus</taxon>
    </lineage>
</organism>
<accession>A0AA36GV98</accession>
<proteinExistence type="predicted"/>